<dbReference type="PANTHER" id="PTHR43179:SF7">
    <property type="entry name" value="RHAMNOSYLTRANSFERASE WBBL"/>
    <property type="match status" value="1"/>
</dbReference>
<keyword evidence="2" id="KW-0808">Transferase</keyword>
<reference evidence="3" key="2">
    <citation type="journal article" date="2019" name="MicrobiologyOpen">
        <title>High-quality draft genome sequence of Gaiella occulta isolated from a 150 meter deep mineral water borehole and comparison with the genome sequences of other deep-branching lineages of the phylum Actinobacteria.</title>
        <authorList>
            <person name="Severino R."/>
            <person name="Froufe H.J.C."/>
            <person name="Barroso C."/>
            <person name="Albuquerque L."/>
            <person name="Lobo-da-Cunha A."/>
            <person name="da Costa M.S."/>
            <person name="Egas C."/>
        </authorList>
    </citation>
    <scope>NUCLEOTIDE SEQUENCE [LARGE SCALE GENOMIC DNA]</scope>
    <source>
        <strain evidence="3">F2-233</strain>
    </source>
</reference>
<dbReference type="Pfam" id="PF00535">
    <property type="entry name" value="Glycos_transf_2"/>
    <property type="match status" value="1"/>
</dbReference>
<organism evidence="2 3">
    <name type="scientific">Gaiella occulta</name>
    <dbReference type="NCBI Taxonomy" id="1002870"/>
    <lineage>
        <taxon>Bacteria</taxon>
        <taxon>Bacillati</taxon>
        <taxon>Actinomycetota</taxon>
        <taxon>Thermoleophilia</taxon>
        <taxon>Gaiellales</taxon>
        <taxon>Gaiellaceae</taxon>
        <taxon>Gaiella</taxon>
    </lineage>
</organism>
<proteinExistence type="predicted"/>
<dbReference type="SUPFAM" id="SSF53448">
    <property type="entry name" value="Nucleotide-diphospho-sugar transferases"/>
    <property type="match status" value="1"/>
</dbReference>
<dbReference type="InterPro" id="IPR001173">
    <property type="entry name" value="Glyco_trans_2-like"/>
</dbReference>
<dbReference type="InterPro" id="IPR029044">
    <property type="entry name" value="Nucleotide-diphossugar_trans"/>
</dbReference>
<keyword evidence="3" id="KW-1185">Reference proteome</keyword>
<dbReference type="EMBL" id="QQZY01000004">
    <property type="protein sequence ID" value="RDI74254.1"/>
    <property type="molecule type" value="Genomic_DNA"/>
</dbReference>
<evidence type="ECO:0000313" key="3">
    <source>
        <dbReference type="Proteomes" id="UP000254134"/>
    </source>
</evidence>
<dbReference type="Gene3D" id="3.90.550.10">
    <property type="entry name" value="Spore Coat Polysaccharide Biosynthesis Protein SpsA, Chain A"/>
    <property type="match status" value="1"/>
</dbReference>
<dbReference type="CDD" id="cd04186">
    <property type="entry name" value="GT_2_like_c"/>
    <property type="match status" value="1"/>
</dbReference>
<name>A0A7M2YWI3_9ACTN</name>
<accession>A0A7M2YWI3</accession>
<dbReference type="AlphaFoldDB" id="A0A7M2YWI3"/>
<sequence length="294" mass="32364">MADVAAVVVTYNALPWIEQCLASVEGTEAVVVDNGSGDGTVALVRERFPRVRLLEQPNRGLAAGWNAGLAATESRWVLILNADAWLVGDALAQLVAVGDAHPDVAVVGPKLLDRDGSLQRSVRGFPTRWRLATEYLYLRKLAPRSRLLNAFYAGGFDHESEREAEFVMGACMLVRRAAIDEVGPLDEGFFLFSEEVDWCYRFARAGWKTLFTPAASCVHVGGASHGGRLLRENVRGHLRFFAKHHGTDEAEKVRKLLRAALALRGRVVRGERGALYRDTARWLASGDVATLIER</sequence>
<dbReference type="OrthoDB" id="9771846at2"/>
<protein>
    <submittedName>
        <fullName evidence="2">Putative glycosyltransferase</fullName>
    </submittedName>
</protein>
<dbReference type="PANTHER" id="PTHR43179">
    <property type="entry name" value="RHAMNOSYLTRANSFERASE WBBL"/>
    <property type="match status" value="1"/>
</dbReference>
<evidence type="ECO:0000313" key="2">
    <source>
        <dbReference type="EMBL" id="RDI74254.1"/>
    </source>
</evidence>
<gene>
    <name evidence="2" type="ORF">Gocc_1830</name>
</gene>
<dbReference type="Proteomes" id="UP000254134">
    <property type="component" value="Unassembled WGS sequence"/>
</dbReference>
<feature type="domain" description="Glycosyltransferase 2-like" evidence="1">
    <location>
        <begin position="7"/>
        <end position="181"/>
    </location>
</feature>
<comment type="caution">
    <text evidence="2">The sequence shown here is derived from an EMBL/GenBank/DDBJ whole genome shotgun (WGS) entry which is preliminary data.</text>
</comment>
<dbReference type="GO" id="GO:0016740">
    <property type="term" value="F:transferase activity"/>
    <property type="evidence" value="ECO:0007669"/>
    <property type="project" value="UniProtKB-KW"/>
</dbReference>
<evidence type="ECO:0000259" key="1">
    <source>
        <dbReference type="Pfam" id="PF00535"/>
    </source>
</evidence>
<reference evidence="2 3" key="1">
    <citation type="submission" date="2018-07" db="EMBL/GenBank/DDBJ databases">
        <title>High-quality-draft genome sequence of Gaiella occulta.</title>
        <authorList>
            <person name="Severino R."/>
            <person name="Froufe H.J.C."/>
            <person name="Rainey F.A."/>
            <person name="Barroso C."/>
            <person name="Albuquerque L."/>
            <person name="Lobo-Da-Cunha A."/>
            <person name="Da Costa M.S."/>
            <person name="Egas C."/>
        </authorList>
    </citation>
    <scope>NUCLEOTIDE SEQUENCE [LARGE SCALE GENOMIC DNA]</scope>
    <source>
        <strain evidence="2 3">F2-233</strain>
    </source>
</reference>
<dbReference type="RefSeq" id="WP_114796258.1">
    <property type="nucleotide sequence ID" value="NZ_QQZY01000004.1"/>
</dbReference>